<dbReference type="InterPro" id="IPR035965">
    <property type="entry name" value="PAS-like_dom_sf"/>
</dbReference>
<comment type="cofactor">
    <cofactor evidence="1">
        <name>Mg(2+)</name>
        <dbReference type="ChEBI" id="CHEBI:18420"/>
    </cofactor>
</comment>
<keyword evidence="7" id="KW-1185">Reference proteome</keyword>
<feature type="domain" description="PAS" evidence="3">
    <location>
        <begin position="501"/>
        <end position="570"/>
    </location>
</feature>
<dbReference type="PROSITE" id="PS50887">
    <property type="entry name" value="GGDEF"/>
    <property type="match status" value="1"/>
</dbReference>
<dbReference type="CDD" id="cd01949">
    <property type="entry name" value="GGDEF"/>
    <property type="match status" value="1"/>
</dbReference>
<feature type="domain" description="PAS" evidence="3">
    <location>
        <begin position="620"/>
        <end position="668"/>
    </location>
</feature>
<feature type="transmembrane region" description="Helical" evidence="2">
    <location>
        <begin position="403"/>
        <end position="421"/>
    </location>
</feature>
<dbReference type="InterPro" id="IPR029787">
    <property type="entry name" value="Nucleotide_cyclase"/>
</dbReference>
<organism evidence="6 7">
    <name type="scientific">Thiosulfativibrio zosterae</name>
    <dbReference type="NCBI Taxonomy" id="2675053"/>
    <lineage>
        <taxon>Bacteria</taxon>
        <taxon>Pseudomonadati</taxon>
        <taxon>Pseudomonadota</taxon>
        <taxon>Gammaproteobacteria</taxon>
        <taxon>Thiotrichales</taxon>
        <taxon>Piscirickettsiaceae</taxon>
        <taxon>Thiosulfativibrio</taxon>
    </lineage>
</organism>
<evidence type="ECO:0000256" key="2">
    <source>
        <dbReference type="SAM" id="Phobius"/>
    </source>
</evidence>
<dbReference type="Pfam" id="PF08448">
    <property type="entry name" value="PAS_4"/>
    <property type="match status" value="1"/>
</dbReference>
<dbReference type="InterPro" id="IPR001610">
    <property type="entry name" value="PAC"/>
</dbReference>
<evidence type="ECO:0000256" key="1">
    <source>
        <dbReference type="ARBA" id="ARBA00001946"/>
    </source>
</evidence>
<dbReference type="InterPro" id="IPR013656">
    <property type="entry name" value="PAS_4"/>
</dbReference>
<dbReference type="NCBIfam" id="TIGR00254">
    <property type="entry name" value="GGDEF"/>
    <property type="match status" value="1"/>
</dbReference>
<dbReference type="SMART" id="SM00091">
    <property type="entry name" value="PAS"/>
    <property type="match status" value="2"/>
</dbReference>
<dbReference type="AlphaFoldDB" id="A0A6F8PK66"/>
<sequence>MLVLQFMGFTRALLAAAIISSYTYILWNHPYAIIIMTAELLVVGYLYQHRKMGLVIADLLYWLLLGLPLVALFYYGVMQSSVDNTQITMMKQAVNGLANVIFARLIYMGYGFFYRKHRFQFREVIYSLLAFFVLFPALFMMALESRVDYQRIDDSVRAELITEKENSLRFIHHWIENRQGVIAHLASKAAQLPPQEMQAYLDLVRQSDANFLRLALVDESGKSMAFSPMIDDLGHSNLNKDFSDRSYIPLLKTHLKPMLSEVFLSATGRPEPIALMLAPIVVNGQYHGYISGVLRLEEIKSSLMDNLNFTLLDKNNKVILSVRADQTTLQPFNLEQGQFFEVDHQVKQWVPKLQANMPISQRWKYSSYVTEFRVGDFSEWRLVIEKPIAPFQKELFNNYTQKFTILFFVLVFALIFAKVLARKATASISRLNQITDNLPAKIAHNNQGIVWPKSGLIEAQQLIGHFQEMAKSLEGKFHDISELNASLEERIVQRTLTLAQKEGSLRTLIHSIPDLVWMKDMEGRYLMCNHRFEAFFGATEAEIVGRTDYDFVDKNLADFFTENDRAAILKGQSVNEEQVTFASDGHQELLETTKAVILDAQGRALGVLGIGHDITERHKMESELRIAATAFDSQEGMMVTDANQVILRVNQAFTQISGFSAKEAIGKTPRLMKSGRHDKVFYQDMWASILATGSWQGEVWNKRKNGEIFPQSLNITAVKDAKGQTTNYVANLMDITLRKATEEEINRLAFYDALTQLPNRRLLQDRLNKSLESWARHHQIGAIMFIDLDNFKQINDTLGHDMGDVLLKQVAQRLTASVRLEDTVARLGGDEFVILFENLGEFQRFAKEHIDAIGQKILKALNQPFELGEDSYTNTPSIGVAFFNTSSNSSELLRQADIAMYQAKESGKNKLCFYDPDQNSGLAETH</sequence>
<keyword evidence="2" id="KW-0472">Membrane</keyword>
<dbReference type="NCBIfam" id="TIGR00229">
    <property type="entry name" value="sensory_box"/>
    <property type="match status" value="2"/>
</dbReference>
<evidence type="ECO:0008006" key="8">
    <source>
        <dbReference type="Google" id="ProtNLM"/>
    </source>
</evidence>
<dbReference type="InterPro" id="IPR052163">
    <property type="entry name" value="DGC-Regulatory_Protein"/>
</dbReference>
<feature type="domain" description="PAC" evidence="4">
    <location>
        <begin position="573"/>
        <end position="626"/>
    </location>
</feature>
<dbReference type="PROSITE" id="PS50112">
    <property type="entry name" value="PAS"/>
    <property type="match status" value="2"/>
</dbReference>
<dbReference type="Pfam" id="PF13426">
    <property type="entry name" value="PAS_9"/>
    <property type="match status" value="1"/>
</dbReference>
<dbReference type="Gene3D" id="3.30.450.20">
    <property type="entry name" value="PAS domain"/>
    <property type="match status" value="3"/>
</dbReference>
<feature type="transmembrane region" description="Helical" evidence="2">
    <location>
        <begin position="97"/>
        <end position="113"/>
    </location>
</feature>
<evidence type="ECO:0000259" key="3">
    <source>
        <dbReference type="PROSITE" id="PS50112"/>
    </source>
</evidence>
<name>A0A6F8PK66_9GAMM</name>
<feature type="domain" description="GGDEF" evidence="5">
    <location>
        <begin position="779"/>
        <end position="916"/>
    </location>
</feature>
<dbReference type="Pfam" id="PF00990">
    <property type="entry name" value="GGDEF"/>
    <property type="match status" value="1"/>
</dbReference>
<reference evidence="7" key="1">
    <citation type="submission" date="2019-11" db="EMBL/GenBank/DDBJ databases">
        <title>Isolation and characterization of two novel species in the genus Thiomicrorhabdus.</title>
        <authorList>
            <person name="Mochizuki J."/>
            <person name="Kojima H."/>
            <person name="Fukui M."/>
        </authorList>
    </citation>
    <scope>NUCLEOTIDE SEQUENCE [LARGE SCALE GENOMIC DNA]</scope>
    <source>
        <strain evidence="7">AkT22</strain>
    </source>
</reference>
<accession>A0A6F8PK66</accession>
<dbReference type="SMART" id="SM00086">
    <property type="entry name" value="PAC"/>
    <property type="match status" value="2"/>
</dbReference>
<protein>
    <recommendedName>
        <fullName evidence="8">Diguanylate cyclase</fullName>
    </recommendedName>
</protein>
<dbReference type="RefSeq" id="WP_173289972.1">
    <property type="nucleotide sequence ID" value="NZ_AP021888.1"/>
</dbReference>
<keyword evidence="2" id="KW-1133">Transmembrane helix</keyword>
<proteinExistence type="predicted"/>
<dbReference type="Proteomes" id="UP000501466">
    <property type="component" value="Chromosome"/>
</dbReference>
<dbReference type="Gene3D" id="3.30.70.270">
    <property type="match status" value="1"/>
</dbReference>
<gene>
    <name evidence="6" type="ORF">THMIRHAT_02380</name>
</gene>
<evidence type="ECO:0000259" key="4">
    <source>
        <dbReference type="PROSITE" id="PS50113"/>
    </source>
</evidence>
<dbReference type="FunFam" id="3.30.70.270:FF:000001">
    <property type="entry name" value="Diguanylate cyclase domain protein"/>
    <property type="match status" value="1"/>
</dbReference>
<dbReference type="PROSITE" id="PS50113">
    <property type="entry name" value="PAC"/>
    <property type="match status" value="2"/>
</dbReference>
<feature type="transmembrane region" description="Helical" evidence="2">
    <location>
        <begin position="59"/>
        <end position="77"/>
    </location>
</feature>
<feature type="transmembrane region" description="Helical" evidence="2">
    <location>
        <begin position="125"/>
        <end position="143"/>
    </location>
</feature>
<evidence type="ECO:0000313" key="6">
    <source>
        <dbReference type="EMBL" id="BBP42492.1"/>
    </source>
</evidence>
<dbReference type="GO" id="GO:0003824">
    <property type="term" value="F:catalytic activity"/>
    <property type="evidence" value="ECO:0007669"/>
    <property type="project" value="UniProtKB-ARBA"/>
</dbReference>
<dbReference type="PANTHER" id="PTHR46663">
    <property type="entry name" value="DIGUANYLATE CYCLASE DGCT-RELATED"/>
    <property type="match status" value="1"/>
</dbReference>
<evidence type="ECO:0000259" key="5">
    <source>
        <dbReference type="PROSITE" id="PS50887"/>
    </source>
</evidence>
<feature type="domain" description="PAC" evidence="4">
    <location>
        <begin position="695"/>
        <end position="747"/>
    </location>
</feature>
<dbReference type="SUPFAM" id="SSF55785">
    <property type="entry name" value="PYP-like sensor domain (PAS domain)"/>
    <property type="match status" value="2"/>
</dbReference>
<dbReference type="KEGG" id="tzo:THMIRHAT_02380"/>
<dbReference type="PANTHER" id="PTHR46663:SF3">
    <property type="entry name" value="SLL0267 PROTEIN"/>
    <property type="match status" value="1"/>
</dbReference>
<dbReference type="EMBL" id="AP021888">
    <property type="protein sequence ID" value="BBP42492.1"/>
    <property type="molecule type" value="Genomic_DNA"/>
</dbReference>
<dbReference type="SUPFAM" id="SSF55073">
    <property type="entry name" value="Nucleotide cyclase"/>
    <property type="match status" value="1"/>
</dbReference>
<dbReference type="InterPro" id="IPR000014">
    <property type="entry name" value="PAS"/>
</dbReference>
<keyword evidence="2" id="KW-0812">Transmembrane</keyword>
<dbReference type="CDD" id="cd00130">
    <property type="entry name" value="PAS"/>
    <property type="match status" value="2"/>
</dbReference>
<dbReference type="SMART" id="SM00267">
    <property type="entry name" value="GGDEF"/>
    <property type="match status" value="1"/>
</dbReference>
<evidence type="ECO:0000313" key="7">
    <source>
        <dbReference type="Proteomes" id="UP000501466"/>
    </source>
</evidence>
<dbReference type="InterPro" id="IPR043128">
    <property type="entry name" value="Rev_trsase/Diguanyl_cyclase"/>
</dbReference>
<dbReference type="InterPro" id="IPR000700">
    <property type="entry name" value="PAS-assoc_C"/>
</dbReference>
<dbReference type="InterPro" id="IPR000160">
    <property type="entry name" value="GGDEF_dom"/>
</dbReference>